<feature type="compositionally biased region" description="Low complexity" evidence="8">
    <location>
        <begin position="353"/>
        <end position="367"/>
    </location>
</feature>
<evidence type="ECO:0000256" key="5">
    <source>
        <dbReference type="ARBA" id="ARBA00023010"/>
    </source>
</evidence>
<dbReference type="OrthoDB" id="10062131at2759"/>
<feature type="region of interest" description="Disordered" evidence="8">
    <location>
        <begin position="345"/>
        <end position="374"/>
    </location>
</feature>
<keyword evidence="2" id="KW-0813">Transport</keyword>
<feature type="compositionally biased region" description="Polar residues" evidence="8">
    <location>
        <begin position="439"/>
        <end position="452"/>
    </location>
</feature>
<comment type="caution">
    <text evidence="10">The sequence shown here is derived from an EMBL/GenBank/DDBJ whole genome shotgun (WGS) entry which is preliminary data.</text>
</comment>
<keyword evidence="5" id="KW-0811">Translocation</keyword>
<dbReference type="InterPro" id="IPR053074">
    <property type="entry name" value="NPC_Nucleoporin"/>
</dbReference>
<keyword evidence="6" id="KW-0906">Nuclear pore complex</keyword>
<dbReference type="SMART" id="SM00160">
    <property type="entry name" value="RanBD"/>
    <property type="match status" value="1"/>
</dbReference>
<evidence type="ECO:0000256" key="6">
    <source>
        <dbReference type="ARBA" id="ARBA00023132"/>
    </source>
</evidence>
<feature type="compositionally biased region" description="Basic and acidic residues" evidence="8">
    <location>
        <begin position="247"/>
        <end position="256"/>
    </location>
</feature>
<evidence type="ECO:0000313" key="11">
    <source>
        <dbReference type="Proteomes" id="UP001152562"/>
    </source>
</evidence>
<feature type="region of interest" description="Disordered" evidence="8">
    <location>
        <begin position="417"/>
        <end position="455"/>
    </location>
</feature>
<keyword evidence="3" id="KW-0509">mRNA transport</keyword>
<evidence type="ECO:0000259" key="9">
    <source>
        <dbReference type="PROSITE" id="PS50196"/>
    </source>
</evidence>
<feature type="region of interest" description="Disordered" evidence="8">
    <location>
        <begin position="664"/>
        <end position="690"/>
    </location>
</feature>
<feature type="compositionally biased region" description="Polar residues" evidence="8">
    <location>
        <begin position="1"/>
        <end position="10"/>
    </location>
</feature>
<feature type="region of interest" description="Disordered" evidence="8">
    <location>
        <begin position="110"/>
        <end position="142"/>
    </location>
</feature>
<feature type="region of interest" description="Disordered" evidence="8">
    <location>
        <begin position="232"/>
        <end position="256"/>
    </location>
</feature>
<proteinExistence type="predicted"/>
<feature type="compositionally biased region" description="Acidic residues" evidence="8">
    <location>
        <begin position="17"/>
        <end position="26"/>
    </location>
</feature>
<keyword evidence="7" id="KW-0539">Nucleus</keyword>
<name>A0A9P0T5S1_PIEBR</name>
<evidence type="ECO:0000256" key="2">
    <source>
        <dbReference type="ARBA" id="ARBA00022448"/>
    </source>
</evidence>
<evidence type="ECO:0000256" key="4">
    <source>
        <dbReference type="ARBA" id="ARBA00022927"/>
    </source>
</evidence>
<dbReference type="Gene3D" id="2.30.29.30">
    <property type="entry name" value="Pleckstrin-homology domain (PH domain)/Phosphotyrosine-binding domain (PTB)"/>
    <property type="match status" value="1"/>
</dbReference>
<dbReference type="SUPFAM" id="SSF50729">
    <property type="entry name" value="PH domain-like"/>
    <property type="match status" value="1"/>
</dbReference>
<accession>A0A9P0T5S1</accession>
<feature type="compositionally biased region" description="Polar residues" evidence="8">
    <location>
        <begin position="591"/>
        <end position="602"/>
    </location>
</feature>
<feature type="region of interest" description="Disordered" evidence="8">
    <location>
        <begin position="537"/>
        <end position="602"/>
    </location>
</feature>
<feature type="region of interest" description="Disordered" evidence="8">
    <location>
        <begin position="1"/>
        <end position="31"/>
    </location>
</feature>
<gene>
    <name evidence="10" type="ORF">PIBRA_LOCUS2269</name>
</gene>
<dbReference type="EMBL" id="CALOZG010000003">
    <property type="protein sequence ID" value="CAH3993758.1"/>
    <property type="molecule type" value="Genomic_DNA"/>
</dbReference>
<dbReference type="Proteomes" id="UP001152562">
    <property type="component" value="Unassembled WGS sequence"/>
</dbReference>
<dbReference type="Pfam" id="PF00638">
    <property type="entry name" value="Ran_BP1"/>
    <property type="match status" value="1"/>
</dbReference>
<organism evidence="10 11">
    <name type="scientific">Pieris brassicae</name>
    <name type="common">White butterfly</name>
    <name type="synonym">Large white butterfly</name>
    <dbReference type="NCBI Taxonomy" id="7116"/>
    <lineage>
        <taxon>Eukaryota</taxon>
        <taxon>Metazoa</taxon>
        <taxon>Ecdysozoa</taxon>
        <taxon>Arthropoda</taxon>
        <taxon>Hexapoda</taxon>
        <taxon>Insecta</taxon>
        <taxon>Pterygota</taxon>
        <taxon>Neoptera</taxon>
        <taxon>Endopterygota</taxon>
        <taxon>Lepidoptera</taxon>
        <taxon>Glossata</taxon>
        <taxon>Ditrysia</taxon>
        <taxon>Papilionoidea</taxon>
        <taxon>Pieridae</taxon>
        <taxon>Pierinae</taxon>
        <taxon>Pieris</taxon>
    </lineage>
</organism>
<feature type="compositionally biased region" description="Polar residues" evidence="8">
    <location>
        <begin position="130"/>
        <end position="142"/>
    </location>
</feature>
<dbReference type="GO" id="GO:0005643">
    <property type="term" value="C:nuclear pore"/>
    <property type="evidence" value="ECO:0007669"/>
    <property type="project" value="UniProtKB-SubCell"/>
</dbReference>
<evidence type="ECO:0000256" key="3">
    <source>
        <dbReference type="ARBA" id="ARBA00022816"/>
    </source>
</evidence>
<dbReference type="PANTHER" id="PTHR38697">
    <property type="entry name" value="NUCLEAR PORE COMPLEX PROTEIN SIMILAR TO S. CEREVISIAE NUP2 (EUROFUNG)"/>
    <property type="match status" value="1"/>
</dbReference>
<dbReference type="PANTHER" id="PTHR38697:SF1">
    <property type="entry name" value="NUCLEAR PORE COMPLEX PROTEIN SIMILAR TO S. CEREVISIAE NUP2 (EUROFUNG)"/>
    <property type="match status" value="1"/>
</dbReference>
<dbReference type="AlphaFoldDB" id="A0A9P0T5S1"/>
<sequence length="808" mass="86981">MSAKRQATTDLNHDNWDQEDDEPEESEGFKIASKEVLEKRVIRTAKRRSNVTSEGQKSVFSGFGGFNKTQKTSFDFLANLTNGKSTNTGVSNQEGSSLFSSKTFSNQSTALFTPSDISNNITNTDDKNQEGSSSPFTSKTFTNSSKGLFTPSDVSKPTSSLIKSTVAGSQTDFKNSESPFKSHTTSSPITNFNFSPKPNSGNIGNPVSQTTNNIFSDQAENIFSKKSFKMSPSSNTLSASPSNKCQSIEETKKEEKKDTVDESKFITIKCDANTIDGKTLKYYKYLAGLNISLSEWIKKNIDDSPVCILSPIFKDYEKHLKEIQDEYFNRDGAQGDFAQNLKSNPKVPSTAQANNVAVTSNNSTSSTTEEKKSLSMVFGTPASNNKQAKDTGSLFGNVPKVQSFTSSNTAAQAKHILSPTGVTSHQSTSSTSEEKKSSNIVFGTPTSNNTQAKDMGSVFGNVPKVQSSTTSLSSAAQASNILSQSSVSSHVSTILTPDEKKSSSMIFGTPTTNNTQGKNMGSLFGNVAKAQSFTSSSSTQASNILSHTSVTSNESTSSTPEEKKSSHMVFGTPASNNTPAKDMGSLFGKVQSPTTSSSTAQNPKLGFSFGISSVAGSTPVTSSGGFTFGINNSSQTTSLFATKPIVSNINGNSQFSFGAGKPFSFNSNIQRKDESNEDTKTKEDEDEPPKVEYTPMVEENSVFDRKCKIFVKKDGNFVDKGVGTLYIKTIEDSKKHQLLVRANTSLGNILLNLVLATSVPTQRMGKNNVMLVCIPTPDAKPPPTPVLIRVKTSEEADELLEKLNNYKQ</sequence>
<dbReference type="InterPro" id="IPR015007">
    <property type="entry name" value="NUP2/50/61"/>
</dbReference>
<feature type="compositionally biased region" description="Low complexity" evidence="8">
    <location>
        <begin position="537"/>
        <end position="559"/>
    </location>
</feature>
<reference evidence="10" key="1">
    <citation type="submission" date="2022-05" db="EMBL/GenBank/DDBJ databases">
        <authorList>
            <person name="Okamura Y."/>
        </authorList>
    </citation>
    <scope>NUCLEOTIDE SEQUENCE</scope>
</reference>
<keyword evidence="4" id="KW-0653">Protein transport</keyword>
<feature type="compositionally biased region" description="Basic and acidic residues" evidence="8">
    <location>
        <begin position="670"/>
        <end position="683"/>
    </location>
</feature>
<dbReference type="Pfam" id="PF08911">
    <property type="entry name" value="NUP50"/>
    <property type="match status" value="1"/>
</dbReference>
<evidence type="ECO:0000256" key="1">
    <source>
        <dbReference type="ARBA" id="ARBA00004567"/>
    </source>
</evidence>
<dbReference type="CDD" id="cd13170">
    <property type="entry name" value="RanBD_NUP50"/>
    <property type="match status" value="1"/>
</dbReference>
<feature type="compositionally biased region" description="Low complexity" evidence="8">
    <location>
        <begin position="232"/>
        <end position="243"/>
    </location>
</feature>
<protein>
    <recommendedName>
        <fullName evidence="9">RanBD1 domain-containing protein</fullName>
    </recommendedName>
</protein>
<keyword evidence="11" id="KW-1185">Reference proteome</keyword>
<dbReference type="InterPro" id="IPR000156">
    <property type="entry name" value="Ran_bind_dom"/>
</dbReference>
<dbReference type="PROSITE" id="PS50196">
    <property type="entry name" value="RANBD1"/>
    <property type="match status" value="1"/>
</dbReference>
<comment type="subcellular location">
    <subcellularLocation>
        <location evidence="1">Nucleus</location>
        <location evidence="1">Nuclear pore complex</location>
    </subcellularLocation>
</comment>
<evidence type="ECO:0000256" key="8">
    <source>
        <dbReference type="SAM" id="MobiDB-lite"/>
    </source>
</evidence>
<feature type="compositionally biased region" description="Polar residues" evidence="8">
    <location>
        <begin position="110"/>
        <end position="123"/>
    </location>
</feature>
<evidence type="ECO:0000313" key="10">
    <source>
        <dbReference type="EMBL" id="CAH3993758.1"/>
    </source>
</evidence>
<dbReference type="GO" id="GO:0015031">
    <property type="term" value="P:protein transport"/>
    <property type="evidence" value="ECO:0007669"/>
    <property type="project" value="UniProtKB-KW"/>
</dbReference>
<feature type="domain" description="RanBD1" evidence="9">
    <location>
        <begin position="698"/>
        <end position="808"/>
    </location>
</feature>
<evidence type="ECO:0000256" key="7">
    <source>
        <dbReference type="ARBA" id="ARBA00023242"/>
    </source>
</evidence>
<dbReference type="InterPro" id="IPR011993">
    <property type="entry name" value="PH-like_dom_sf"/>
</dbReference>
<dbReference type="GO" id="GO:0051028">
    <property type="term" value="P:mRNA transport"/>
    <property type="evidence" value="ECO:0007669"/>
    <property type="project" value="UniProtKB-KW"/>
</dbReference>